<dbReference type="InterPro" id="IPR003819">
    <property type="entry name" value="TauD/TfdA-like"/>
</dbReference>
<dbReference type="Pfam" id="PF02668">
    <property type="entry name" value="TauD"/>
    <property type="match status" value="1"/>
</dbReference>
<dbReference type="GO" id="GO:0016706">
    <property type="term" value="F:2-oxoglutarate-dependent dioxygenase activity"/>
    <property type="evidence" value="ECO:0007669"/>
    <property type="project" value="TreeGrafter"/>
</dbReference>
<feature type="domain" description="TauD/TfdA-like" evidence="7">
    <location>
        <begin position="17"/>
        <end position="284"/>
    </location>
</feature>
<comment type="cofactor">
    <cofactor evidence="1">
        <name>Fe(2+)</name>
        <dbReference type="ChEBI" id="CHEBI:29033"/>
    </cofactor>
</comment>
<dbReference type="InterPro" id="IPR042098">
    <property type="entry name" value="TauD-like_sf"/>
</dbReference>
<dbReference type="SUPFAM" id="SSF51197">
    <property type="entry name" value="Clavaminate synthase-like"/>
    <property type="match status" value="1"/>
</dbReference>
<keyword evidence="6" id="KW-0408">Iron</keyword>
<keyword evidence="9" id="KW-1185">Reference proteome</keyword>
<dbReference type="GO" id="GO:0005737">
    <property type="term" value="C:cytoplasm"/>
    <property type="evidence" value="ECO:0007669"/>
    <property type="project" value="TreeGrafter"/>
</dbReference>
<dbReference type="PANTHER" id="PTHR30468:SF5">
    <property type="entry name" value="ALPHA-KETOGLUTARATE-DEPENDENT SULFATE ESTER DIOXYGENASE"/>
    <property type="match status" value="1"/>
</dbReference>
<keyword evidence="5" id="KW-0560">Oxidoreductase</keyword>
<evidence type="ECO:0000256" key="4">
    <source>
        <dbReference type="ARBA" id="ARBA00022964"/>
    </source>
</evidence>
<dbReference type="GO" id="GO:0046872">
    <property type="term" value="F:metal ion binding"/>
    <property type="evidence" value="ECO:0007669"/>
    <property type="project" value="UniProtKB-KW"/>
</dbReference>
<dbReference type="RefSeq" id="WP_163799881.1">
    <property type="nucleotide sequence ID" value="NZ_AP022588.1"/>
</dbReference>
<evidence type="ECO:0000256" key="2">
    <source>
        <dbReference type="ARBA" id="ARBA00005896"/>
    </source>
</evidence>
<evidence type="ECO:0000256" key="1">
    <source>
        <dbReference type="ARBA" id="ARBA00001954"/>
    </source>
</evidence>
<evidence type="ECO:0000256" key="3">
    <source>
        <dbReference type="ARBA" id="ARBA00022723"/>
    </source>
</evidence>
<dbReference type="InterPro" id="IPR051323">
    <property type="entry name" value="AtsK-like"/>
</dbReference>
<gene>
    <name evidence="8" type="ORF">MSEDJ_45290</name>
</gene>
<evidence type="ECO:0000256" key="5">
    <source>
        <dbReference type="ARBA" id="ARBA00023002"/>
    </source>
</evidence>
<accession>A0A7I7QVR6</accession>
<name>A0A7I7QVR6_9MYCO</name>
<comment type="similarity">
    <text evidence="2">Belongs to the TfdA dioxygenase family.</text>
</comment>
<dbReference type="KEGG" id="msei:MSEDJ_45290"/>
<reference evidence="8 9" key="1">
    <citation type="journal article" date="2019" name="Emerg. Microbes Infect.">
        <title>Comprehensive subspecies identification of 175 nontuberculous mycobacteria species based on 7547 genomic profiles.</title>
        <authorList>
            <person name="Matsumoto Y."/>
            <person name="Kinjo T."/>
            <person name="Motooka D."/>
            <person name="Nabeya D."/>
            <person name="Jung N."/>
            <person name="Uechi K."/>
            <person name="Horii T."/>
            <person name="Iida T."/>
            <person name="Fujita J."/>
            <person name="Nakamura S."/>
        </authorList>
    </citation>
    <scope>NUCLEOTIDE SEQUENCE [LARGE SCALE GENOMIC DNA]</scope>
    <source>
        <strain evidence="8 9">JCM 17899</strain>
    </source>
</reference>
<dbReference type="AlphaFoldDB" id="A0A7I7QVR6"/>
<dbReference type="Proteomes" id="UP000467193">
    <property type="component" value="Chromosome"/>
</dbReference>
<protein>
    <submittedName>
        <fullName evidence="8">Taurine catabolism dioxygenase</fullName>
    </submittedName>
</protein>
<evidence type="ECO:0000313" key="9">
    <source>
        <dbReference type="Proteomes" id="UP000467193"/>
    </source>
</evidence>
<organism evidence="8 9">
    <name type="scientific">Mycolicibacterium sediminis</name>
    <dbReference type="NCBI Taxonomy" id="1286180"/>
    <lineage>
        <taxon>Bacteria</taxon>
        <taxon>Bacillati</taxon>
        <taxon>Actinomycetota</taxon>
        <taxon>Actinomycetes</taxon>
        <taxon>Mycobacteriales</taxon>
        <taxon>Mycobacteriaceae</taxon>
        <taxon>Mycolicibacterium</taxon>
    </lineage>
</organism>
<keyword evidence="4 8" id="KW-0223">Dioxygenase</keyword>
<dbReference type="EMBL" id="AP022588">
    <property type="protein sequence ID" value="BBY30433.1"/>
    <property type="molecule type" value="Genomic_DNA"/>
</dbReference>
<dbReference type="Gene3D" id="3.60.130.10">
    <property type="entry name" value="Clavaminate synthase-like"/>
    <property type="match status" value="1"/>
</dbReference>
<keyword evidence="3" id="KW-0479">Metal-binding</keyword>
<dbReference type="PANTHER" id="PTHR30468">
    <property type="entry name" value="ALPHA-KETOGLUTARATE-DEPENDENT SULFONATE DIOXYGENASE"/>
    <property type="match status" value="1"/>
</dbReference>
<proteinExistence type="inferred from homology"/>
<evidence type="ECO:0000259" key="7">
    <source>
        <dbReference type="Pfam" id="PF02668"/>
    </source>
</evidence>
<evidence type="ECO:0000256" key="6">
    <source>
        <dbReference type="ARBA" id="ARBA00023004"/>
    </source>
</evidence>
<evidence type="ECO:0000313" key="8">
    <source>
        <dbReference type="EMBL" id="BBY30433.1"/>
    </source>
</evidence>
<sequence>MASPQPSARADAPTVVKLGAHIGARIDGVRLGPHLDSATVATINDALLTHKVIFFRDQHNLDDALQLEFARLLGTPTLAHPTVLSRGTDVLPIDSRYDKANSWHTDVTFVDRIPKASLLRAVTLPEYGGTTTWASTEAAYDQLPEPLRHLVENLRAIHTNDYDYIRDYDESRAAAQNPAADTARQYRDEFVSDTYETEHPVVRVHPETGRKVLLLGHFVKRFVGLGNHESATLLALLQARVTRLENTIRWNWLPGDLAIWDNRATQHYAVSDYDDQYRKLSRVTLAGDVPVDVHGATSRVITGDASHYSDVVAPRRLTAVP</sequence>